<feature type="transmembrane region" description="Helical" evidence="1">
    <location>
        <begin position="192"/>
        <end position="210"/>
    </location>
</feature>
<reference evidence="2 3" key="1">
    <citation type="submission" date="2015-09" db="EMBL/GenBank/DDBJ databases">
        <title>Genome sequencing project for genomic taxonomy and phylogenomics of Bacillus-like bacteria.</title>
        <authorList>
            <person name="Liu B."/>
            <person name="Wang J."/>
            <person name="Zhu Y."/>
            <person name="Liu G."/>
            <person name="Chen Q."/>
            <person name="Chen Z."/>
            <person name="Lan J."/>
            <person name="Che J."/>
            <person name="Ge C."/>
            <person name="Shi H."/>
            <person name="Pan Z."/>
            <person name="Liu X."/>
        </authorList>
    </citation>
    <scope>NUCLEOTIDE SEQUENCE [LARGE SCALE GENOMIC DNA]</scope>
    <source>
        <strain evidence="2 3">DSM 8552</strain>
    </source>
</reference>
<feature type="transmembrane region" description="Helical" evidence="1">
    <location>
        <begin position="84"/>
        <end position="107"/>
    </location>
</feature>
<feature type="transmembrane region" description="Helical" evidence="1">
    <location>
        <begin position="113"/>
        <end position="131"/>
    </location>
</feature>
<protein>
    <recommendedName>
        <fullName evidence="4">DUF2306 domain-containing protein</fullName>
    </recommendedName>
</protein>
<keyword evidence="1" id="KW-0472">Membrane</keyword>
<dbReference type="InterPro" id="IPR018750">
    <property type="entry name" value="DUF2306_membrane"/>
</dbReference>
<feature type="transmembrane region" description="Helical" evidence="1">
    <location>
        <begin position="52"/>
        <end position="72"/>
    </location>
</feature>
<comment type="caution">
    <text evidence="2">The sequence shown here is derived from an EMBL/GenBank/DDBJ whole genome shotgun (WGS) entry which is preliminary data.</text>
</comment>
<dbReference type="Proteomes" id="UP000051063">
    <property type="component" value="Unassembled WGS sequence"/>
</dbReference>
<name>A0ABR5NEP2_BRECH</name>
<dbReference type="Pfam" id="PF10067">
    <property type="entry name" value="DUF2306"/>
    <property type="match status" value="1"/>
</dbReference>
<dbReference type="RefSeq" id="WP_055744354.1">
    <property type="nucleotide sequence ID" value="NZ_LJJB01000007.1"/>
</dbReference>
<keyword evidence="1" id="KW-1133">Transmembrane helix</keyword>
<feature type="transmembrane region" description="Helical" evidence="1">
    <location>
        <begin position="152"/>
        <end position="172"/>
    </location>
</feature>
<evidence type="ECO:0008006" key="4">
    <source>
        <dbReference type="Google" id="ProtNLM"/>
    </source>
</evidence>
<accession>A0ABR5NEP2</accession>
<proteinExistence type="predicted"/>
<evidence type="ECO:0000313" key="2">
    <source>
        <dbReference type="EMBL" id="KQL50016.1"/>
    </source>
</evidence>
<dbReference type="EMBL" id="LJJB01000007">
    <property type="protein sequence ID" value="KQL50016.1"/>
    <property type="molecule type" value="Genomic_DNA"/>
</dbReference>
<sequence length="215" mass="24089">MKETRKVRIIWSVIVVLATGAAGFAVAPYLYFDPSLSRVEPNPSFPPHYALLLVHIWCSFLALLIGWIQFLPGTRKRRTDVHRVVGRIYLGLVAVGGVTGLTVGMFATSYIRQMAFLTLGLLWLFTAWKGYRKARLGEYGEHRMWMVRNYSLTLVAASARLLTPFCILIYLAGHGGQSAGGVATVMKQVLQINIWIGLATNLVIAEWIILNRIKR</sequence>
<keyword evidence="1" id="KW-0812">Transmembrane</keyword>
<keyword evidence="3" id="KW-1185">Reference proteome</keyword>
<organism evidence="2 3">
    <name type="scientific">Brevibacillus choshinensis</name>
    <dbReference type="NCBI Taxonomy" id="54911"/>
    <lineage>
        <taxon>Bacteria</taxon>
        <taxon>Bacillati</taxon>
        <taxon>Bacillota</taxon>
        <taxon>Bacilli</taxon>
        <taxon>Bacillales</taxon>
        <taxon>Paenibacillaceae</taxon>
        <taxon>Brevibacillus</taxon>
    </lineage>
</organism>
<feature type="transmembrane region" description="Helical" evidence="1">
    <location>
        <begin position="9"/>
        <end position="32"/>
    </location>
</feature>
<gene>
    <name evidence="2" type="ORF">AN963_10200</name>
</gene>
<evidence type="ECO:0000256" key="1">
    <source>
        <dbReference type="SAM" id="Phobius"/>
    </source>
</evidence>
<evidence type="ECO:0000313" key="3">
    <source>
        <dbReference type="Proteomes" id="UP000051063"/>
    </source>
</evidence>